<dbReference type="Ensembl" id="ENSSSCT00015104765.1">
    <property type="protein sequence ID" value="ENSSSCP00015043834.1"/>
    <property type="gene ID" value="ENSSSCG00015077494.1"/>
</dbReference>
<feature type="compositionally biased region" description="Basic and acidic residues" evidence="2">
    <location>
        <begin position="106"/>
        <end position="120"/>
    </location>
</feature>
<dbReference type="Proteomes" id="UP000694726">
    <property type="component" value="Unplaced"/>
</dbReference>
<sequence>MLQRLLISLPAETSSWVKLHHPEKAPEGAPLWEDVPEMSEGEGAVDLQGRIRGLHPGGVGAAGPCSPAPVPGGDAGELREPGLRGIPAFQAWCDFTVGERRRTVADGERGFGRSKSRLEGNRNQSVSLKK</sequence>
<protein>
    <recommendedName>
        <fullName evidence="3">SCAN box domain-containing protein</fullName>
    </recommendedName>
</protein>
<dbReference type="AlphaFoldDB" id="A0A8D0Q513"/>
<reference evidence="4" key="1">
    <citation type="submission" date="2025-08" db="UniProtKB">
        <authorList>
            <consortium name="Ensembl"/>
        </authorList>
    </citation>
    <scope>IDENTIFICATION</scope>
</reference>
<feature type="region of interest" description="Disordered" evidence="2">
    <location>
        <begin position="106"/>
        <end position="130"/>
    </location>
</feature>
<organism evidence="4 5">
    <name type="scientific">Sus scrofa</name>
    <name type="common">Pig</name>
    <dbReference type="NCBI Taxonomy" id="9823"/>
    <lineage>
        <taxon>Eukaryota</taxon>
        <taxon>Metazoa</taxon>
        <taxon>Chordata</taxon>
        <taxon>Craniata</taxon>
        <taxon>Vertebrata</taxon>
        <taxon>Euteleostomi</taxon>
        <taxon>Mammalia</taxon>
        <taxon>Eutheria</taxon>
        <taxon>Laurasiatheria</taxon>
        <taxon>Artiodactyla</taxon>
        <taxon>Suina</taxon>
        <taxon>Suidae</taxon>
        <taxon>Sus</taxon>
    </lineage>
</organism>
<evidence type="ECO:0000313" key="5">
    <source>
        <dbReference type="Proteomes" id="UP000694726"/>
    </source>
</evidence>
<feature type="region of interest" description="Disordered" evidence="2">
    <location>
        <begin position="50"/>
        <end position="78"/>
    </location>
</feature>
<evidence type="ECO:0000259" key="3">
    <source>
        <dbReference type="PROSITE" id="PS50804"/>
    </source>
</evidence>
<feature type="compositionally biased region" description="Polar residues" evidence="2">
    <location>
        <begin position="121"/>
        <end position="130"/>
    </location>
</feature>
<evidence type="ECO:0000313" key="4">
    <source>
        <dbReference type="Ensembl" id="ENSSSCP00015043834.1"/>
    </source>
</evidence>
<keyword evidence="1" id="KW-0539">Nucleus</keyword>
<accession>A0A8D0Q513</accession>
<dbReference type="PROSITE" id="PS50804">
    <property type="entry name" value="SCAN_BOX"/>
    <property type="match status" value="1"/>
</dbReference>
<dbReference type="InterPro" id="IPR003309">
    <property type="entry name" value="SCAN_dom"/>
</dbReference>
<evidence type="ECO:0000256" key="1">
    <source>
        <dbReference type="PROSITE-ProRule" id="PRU00187"/>
    </source>
</evidence>
<feature type="domain" description="SCAN box" evidence="3">
    <location>
        <begin position="1"/>
        <end position="35"/>
    </location>
</feature>
<evidence type="ECO:0000256" key="2">
    <source>
        <dbReference type="SAM" id="MobiDB-lite"/>
    </source>
</evidence>
<name>A0A8D0Q513_PIG</name>
<comment type="subcellular location">
    <subcellularLocation>
        <location evidence="1">Nucleus</location>
    </subcellularLocation>
</comment>
<proteinExistence type="predicted"/>
<dbReference type="GO" id="GO:0005634">
    <property type="term" value="C:nucleus"/>
    <property type="evidence" value="ECO:0007669"/>
    <property type="project" value="UniProtKB-SubCell"/>
</dbReference>